<proteinExistence type="predicted"/>
<dbReference type="Proteomes" id="UP000605986">
    <property type="component" value="Unassembled WGS sequence"/>
</dbReference>
<name>A0A8H4NQM8_9HYPO</name>
<evidence type="ECO:0000256" key="1">
    <source>
        <dbReference type="SAM" id="SignalP"/>
    </source>
</evidence>
<evidence type="ECO:0000313" key="2">
    <source>
        <dbReference type="EMBL" id="KAF4435197.1"/>
    </source>
</evidence>
<gene>
    <name evidence="2" type="ORF">F53441_13552</name>
</gene>
<dbReference type="AlphaFoldDB" id="A0A8H4NQM8"/>
<organism evidence="2 3">
    <name type="scientific">Fusarium austroafricanum</name>
    <dbReference type="NCBI Taxonomy" id="2364996"/>
    <lineage>
        <taxon>Eukaryota</taxon>
        <taxon>Fungi</taxon>
        <taxon>Dikarya</taxon>
        <taxon>Ascomycota</taxon>
        <taxon>Pezizomycotina</taxon>
        <taxon>Sordariomycetes</taxon>
        <taxon>Hypocreomycetidae</taxon>
        <taxon>Hypocreales</taxon>
        <taxon>Nectriaceae</taxon>
        <taxon>Fusarium</taxon>
        <taxon>Fusarium concolor species complex</taxon>
    </lineage>
</organism>
<comment type="caution">
    <text evidence="2">The sequence shown here is derived from an EMBL/GenBank/DDBJ whole genome shotgun (WGS) entry which is preliminary data.</text>
</comment>
<accession>A0A8H4NQM8</accession>
<feature type="chain" id="PRO_5034148951" description="Cell wall protein" evidence="1">
    <location>
        <begin position="22"/>
        <end position="276"/>
    </location>
</feature>
<dbReference type="OrthoDB" id="5105573at2759"/>
<reference evidence="2" key="1">
    <citation type="submission" date="2020-01" db="EMBL/GenBank/DDBJ databases">
        <title>Identification and distribution of gene clusters putatively required for synthesis of sphingolipid metabolism inhibitors in phylogenetically diverse species of the filamentous fungus Fusarium.</title>
        <authorList>
            <person name="Kim H.-S."/>
            <person name="Busman M."/>
            <person name="Brown D.W."/>
            <person name="Divon H."/>
            <person name="Uhlig S."/>
            <person name="Proctor R.H."/>
        </authorList>
    </citation>
    <scope>NUCLEOTIDE SEQUENCE</scope>
    <source>
        <strain evidence="2">NRRL 53441</strain>
    </source>
</reference>
<evidence type="ECO:0000313" key="3">
    <source>
        <dbReference type="Proteomes" id="UP000605986"/>
    </source>
</evidence>
<feature type="signal peptide" evidence="1">
    <location>
        <begin position="1"/>
        <end position="21"/>
    </location>
</feature>
<sequence>MRPSILYSLALGLANLDAAVAMSGPSSVESVAKLATSSFTLPEATSATFASTTAEAVTTDDKVTKTTTVAESVPTIEATITEIVTSQPSAEATTETTASSGAVSASSGSAIATTSATPSSTILPMFRLIAQGGPAANQPLLADREGYAILLFTAGQGDFTDAYFSVDPVTHYLLLDNEQPICGYFGDASDSGFANLVRCSDGPTMEEEKITCEAPTGTYIQCSVAALDCTTQCIRTGDTWSTTYTGEWADNRYDAGLGPASVDGVPQTPFLIEFEP</sequence>
<dbReference type="EMBL" id="JAADJG010000865">
    <property type="protein sequence ID" value="KAF4435197.1"/>
    <property type="molecule type" value="Genomic_DNA"/>
</dbReference>
<evidence type="ECO:0008006" key="4">
    <source>
        <dbReference type="Google" id="ProtNLM"/>
    </source>
</evidence>
<keyword evidence="1" id="KW-0732">Signal</keyword>
<keyword evidence="3" id="KW-1185">Reference proteome</keyword>
<protein>
    <recommendedName>
        <fullName evidence="4">Cell wall protein</fullName>
    </recommendedName>
</protein>